<evidence type="ECO:0000256" key="2">
    <source>
        <dbReference type="ARBA" id="ARBA00022723"/>
    </source>
</evidence>
<feature type="compositionally biased region" description="Basic residues" evidence="7">
    <location>
        <begin position="647"/>
        <end position="670"/>
    </location>
</feature>
<feature type="compositionally biased region" description="Acidic residues" evidence="7">
    <location>
        <begin position="1117"/>
        <end position="1131"/>
    </location>
</feature>
<dbReference type="InterPro" id="IPR028938">
    <property type="entry name" value="Rsf1-like"/>
</dbReference>
<evidence type="ECO:0000256" key="1">
    <source>
        <dbReference type="ARBA" id="ARBA00004123"/>
    </source>
</evidence>
<evidence type="ECO:0000256" key="7">
    <source>
        <dbReference type="SAM" id="MobiDB-lite"/>
    </source>
</evidence>
<protein>
    <recommendedName>
        <fullName evidence="8">PHD-type domain-containing protein</fullName>
    </recommendedName>
</protein>
<feature type="compositionally biased region" description="Basic and acidic residues" evidence="7">
    <location>
        <begin position="1053"/>
        <end position="1072"/>
    </location>
</feature>
<feature type="compositionally biased region" description="Basic residues" evidence="7">
    <location>
        <begin position="545"/>
        <end position="561"/>
    </location>
</feature>
<dbReference type="OrthoDB" id="10055895at2759"/>
<dbReference type="Ensembl" id="ENSGWIT00000011336.1">
    <property type="protein sequence ID" value="ENSGWIP00000010197.1"/>
    <property type="gene ID" value="ENSGWIG00000006005.1"/>
</dbReference>
<feature type="compositionally biased region" description="Acidic residues" evidence="7">
    <location>
        <begin position="571"/>
        <end position="581"/>
    </location>
</feature>
<feature type="domain" description="PHD-type" evidence="8">
    <location>
        <begin position="696"/>
        <end position="746"/>
    </location>
</feature>
<dbReference type="InterPro" id="IPR013083">
    <property type="entry name" value="Znf_RING/FYVE/PHD"/>
</dbReference>
<evidence type="ECO:0000259" key="8">
    <source>
        <dbReference type="PROSITE" id="PS50016"/>
    </source>
</evidence>
<feature type="compositionally biased region" description="Acidic residues" evidence="7">
    <location>
        <begin position="956"/>
        <end position="978"/>
    </location>
</feature>
<reference evidence="9" key="3">
    <citation type="submission" date="2025-09" db="UniProtKB">
        <authorList>
            <consortium name="Ensembl"/>
        </authorList>
    </citation>
    <scope>IDENTIFICATION</scope>
</reference>
<comment type="subcellular location">
    <subcellularLocation>
        <location evidence="1">Nucleus</location>
    </subcellularLocation>
</comment>
<dbReference type="SUPFAM" id="SSF57903">
    <property type="entry name" value="FYVE/PHD zinc finger"/>
    <property type="match status" value="1"/>
</dbReference>
<sequence length="1190" mass="136573">MAAPAVSRSSGPLLCSSFAEVCSFLERYGAALDLPDMTFPQMERYLRDTTAVPKPLVELHVKLLRKLGRTVTTDKWERYLAKVCQELNSTWAWELEQKGYQEMSMECKSSILKYLCECQFDDNLKFKTAVNDEEPEKMRLQPIGRDRQGLMYWIQRDRDQNIRLYTEEQDDLDGSSWKCIVRTRNDLAEALELLKAQVELNHKLDQNQSESRSSSPAQKDTGDECEPSGTKEEPDRKTVVPGNEQAVKVEQIKQEVVEVKKEKMELPPSGFDNRVSTITSVAPTNAVSVVMAPSVVKQEAIRGGEAERAVVRSNQQAKIPLKKRELKLTESFHSNHLNNNNNNSSSSSSIIVCNPSVIQSQESKPAAPLPAGVVTVTCPDLTNGRVSVLLQHKDGQNGVIEQVGHVGVIRSHRAEPPEHNGPTTLAAIAKEEEVSRQSVLVRKDSHQSEHTAPKEQENSSTPEGGGVRGEMVEEEEKESKDSSAPHKDEEQEACEVKKDEKQEVCDATDASEKKDECVNGGSAAEVKDRRREEASSEIQKEGIRLKIKIPPHRRNKRRGKAGRAEEKEKETQEDEEEEVKEEEGRRLRRSSRIGRSFPATTSRPCSKTSETKKTQKKAREESEDGDEAEEQSSPTKKDRKVLPVGPIRKRRGRRRRKHKLWSNIRVKKRRPNEEEEEPKGGSESEGSWKSEELPSEDACSHCGLPNHPELILLCDSCDSGYHTACLRPPLMLIPDGQWFCPPCQHKLLCEKLEEQLQSLDSALKKRERAERRRERLVYVGISVENIIPEGDEEEEEEEKSTKKKDPKKNKNLGRRSTRTRKHISYRFDDFDDAIDEAIEDDLSGENATVLPEDAKDGRRPIRTKTVSARNRKRRRLNDLESDSTVVESEDEFMLSNSSENEELGADEDQDDEDEDAGSEVGSPDRRPRPQRHKPGRMPQRARKHVRRRRRRQRSSEEEEGETEEELDTDQLSDLSDSDSDGKRRGLRRGQRQQVNYREESESSDVSASAPRDTEKQRKPRRERLSSDYSDASLSSRESEEDEDERRRVRRRRGEQDEIRLEKRRRREDVKDKWRLKRRCREEGEEQRMGRGRRREILSQRRRQRLAQMLKKRRPSTDEEEEESEEESDSSEEDRPIRKRLNRIDSDDDDEEDEESSAEKATSRSPTPSEKQQHRTSEKLQDVCNAPLTDS</sequence>
<feature type="compositionally biased region" description="Basic and acidic residues" evidence="7">
    <location>
        <begin position="1170"/>
        <end position="1180"/>
    </location>
</feature>
<name>A0A8C5DQ42_GOUWI</name>
<gene>
    <name evidence="9" type="primary">rsf1a</name>
</gene>
<dbReference type="Gene3D" id="3.30.40.10">
    <property type="entry name" value="Zinc/RING finger domain, C3HC4 (zinc finger)"/>
    <property type="match status" value="1"/>
</dbReference>
<feature type="compositionally biased region" description="Basic residues" evidence="7">
    <location>
        <begin position="801"/>
        <end position="816"/>
    </location>
</feature>
<dbReference type="InterPro" id="IPR019787">
    <property type="entry name" value="Znf_PHD-finger"/>
</dbReference>
<dbReference type="AlphaFoldDB" id="A0A8C5DQ42"/>
<keyword evidence="4" id="KW-0862">Zinc</keyword>
<feature type="compositionally biased region" description="Basic and acidic residues" evidence="7">
    <location>
        <begin position="678"/>
        <end position="690"/>
    </location>
</feature>
<dbReference type="GO" id="GO:0008270">
    <property type="term" value="F:zinc ion binding"/>
    <property type="evidence" value="ECO:0007669"/>
    <property type="project" value="UniProtKB-KW"/>
</dbReference>
<feature type="region of interest" description="Disordered" evidence="7">
    <location>
        <begin position="433"/>
        <end position="690"/>
    </location>
</feature>
<dbReference type="GO" id="GO:0031213">
    <property type="term" value="C:RSF complex"/>
    <property type="evidence" value="ECO:0007669"/>
    <property type="project" value="InterPro"/>
</dbReference>
<dbReference type="GO" id="GO:0045892">
    <property type="term" value="P:negative regulation of DNA-templated transcription"/>
    <property type="evidence" value="ECO:0007669"/>
    <property type="project" value="TreeGrafter"/>
</dbReference>
<dbReference type="GeneID" id="114474160"/>
<dbReference type="RefSeq" id="XP_028320034.1">
    <property type="nucleotide sequence ID" value="XM_028464233.1"/>
</dbReference>
<keyword evidence="3 6" id="KW-0863">Zinc-finger</keyword>
<feature type="compositionally biased region" description="Polar residues" evidence="7">
    <location>
        <begin position="206"/>
        <end position="218"/>
    </location>
</feature>
<evidence type="ECO:0000313" key="10">
    <source>
        <dbReference type="Proteomes" id="UP000694680"/>
    </source>
</evidence>
<dbReference type="CDD" id="cd15543">
    <property type="entry name" value="PHD_RSF1"/>
    <property type="match status" value="1"/>
</dbReference>
<keyword evidence="5" id="KW-0539">Nucleus</keyword>
<evidence type="ECO:0000256" key="5">
    <source>
        <dbReference type="ARBA" id="ARBA00023242"/>
    </source>
</evidence>
<feature type="compositionally biased region" description="Acidic residues" evidence="7">
    <location>
        <begin position="899"/>
        <end position="917"/>
    </location>
</feature>
<dbReference type="InterPro" id="IPR019786">
    <property type="entry name" value="Zinc_finger_PHD-type_CS"/>
</dbReference>
<feature type="compositionally biased region" description="Basic residues" evidence="7">
    <location>
        <begin position="1099"/>
        <end position="1113"/>
    </location>
</feature>
<feature type="compositionally biased region" description="Basic and acidic residues" evidence="7">
    <location>
        <begin position="1079"/>
        <end position="1098"/>
    </location>
</feature>
<evidence type="ECO:0000256" key="4">
    <source>
        <dbReference type="ARBA" id="ARBA00022833"/>
    </source>
</evidence>
<feature type="compositionally biased region" description="Basic and acidic residues" evidence="7">
    <location>
        <begin position="609"/>
        <end position="620"/>
    </location>
</feature>
<dbReference type="PANTHER" id="PTHR14296">
    <property type="entry name" value="REMODELING AND SPACING FACTOR 1"/>
    <property type="match status" value="1"/>
</dbReference>
<feature type="region of interest" description="Disordered" evidence="7">
    <location>
        <begin position="204"/>
        <end position="245"/>
    </location>
</feature>
<dbReference type="InterPro" id="IPR001965">
    <property type="entry name" value="Znf_PHD"/>
</dbReference>
<dbReference type="SMART" id="SM00249">
    <property type="entry name" value="PHD"/>
    <property type="match status" value="1"/>
</dbReference>
<feature type="region of interest" description="Disordered" evidence="7">
    <location>
        <begin position="790"/>
        <end position="816"/>
    </location>
</feature>
<dbReference type="Proteomes" id="UP000694680">
    <property type="component" value="Chromosome 13"/>
</dbReference>
<proteinExistence type="predicted"/>
<dbReference type="GO" id="GO:0042393">
    <property type="term" value="F:histone binding"/>
    <property type="evidence" value="ECO:0007669"/>
    <property type="project" value="TreeGrafter"/>
</dbReference>
<feature type="compositionally biased region" description="Basic residues" evidence="7">
    <location>
        <begin position="928"/>
        <end position="952"/>
    </location>
</feature>
<dbReference type="PROSITE" id="PS01359">
    <property type="entry name" value="ZF_PHD_1"/>
    <property type="match status" value="1"/>
</dbReference>
<feature type="compositionally biased region" description="Basic and acidic residues" evidence="7">
    <location>
        <begin position="525"/>
        <end position="544"/>
    </location>
</feature>
<dbReference type="CTD" id="564825"/>
<feature type="compositionally biased region" description="Basic and acidic residues" evidence="7">
    <location>
        <begin position="229"/>
        <end position="238"/>
    </location>
</feature>
<reference evidence="9" key="2">
    <citation type="submission" date="2025-08" db="UniProtKB">
        <authorList>
            <consortium name="Ensembl"/>
        </authorList>
    </citation>
    <scope>IDENTIFICATION</scope>
</reference>
<dbReference type="Pfam" id="PF15612">
    <property type="entry name" value="WHIM1"/>
    <property type="match status" value="1"/>
</dbReference>
<keyword evidence="2" id="KW-0479">Metal-binding</keyword>
<evidence type="ECO:0000256" key="3">
    <source>
        <dbReference type="ARBA" id="ARBA00022771"/>
    </source>
</evidence>
<evidence type="ECO:0000313" key="9">
    <source>
        <dbReference type="Ensembl" id="ENSGWIP00000010197.1"/>
    </source>
</evidence>
<feature type="region of interest" description="Disordered" evidence="7">
    <location>
        <begin position="843"/>
        <end position="1190"/>
    </location>
</feature>
<reference evidence="9" key="1">
    <citation type="submission" date="2020-06" db="EMBL/GenBank/DDBJ databases">
        <authorList>
            <consortium name="Wellcome Sanger Institute Data Sharing"/>
        </authorList>
    </citation>
    <scope>NUCLEOTIDE SEQUENCE [LARGE SCALE GENOMIC DNA]</scope>
</reference>
<keyword evidence="10" id="KW-1185">Reference proteome</keyword>
<feature type="compositionally biased region" description="Acidic residues" evidence="7">
    <location>
        <begin position="621"/>
        <end position="630"/>
    </location>
</feature>
<dbReference type="PROSITE" id="PS50016">
    <property type="entry name" value="ZF_PHD_2"/>
    <property type="match status" value="1"/>
</dbReference>
<dbReference type="InterPro" id="IPR028942">
    <property type="entry name" value="WHIM1_dom"/>
</dbReference>
<evidence type="ECO:0000256" key="6">
    <source>
        <dbReference type="PROSITE-ProRule" id="PRU00146"/>
    </source>
</evidence>
<dbReference type="Pfam" id="PF00628">
    <property type="entry name" value="PHD"/>
    <property type="match status" value="1"/>
</dbReference>
<dbReference type="PANTHER" id="PTHR14296:SF15">
    <property type="entry name" value="REMODELING AND SPACING FACTOR 1"/>
    <property type="match status" value="1"/>
</dbReference>
<dbReference type="InterPro" id="IPR011011">
    <property type="entry name" value="Znf_FYVE_PHD"/>
</dbReference>
<organism evidence="9 10">
    <name type="scientific">Gouania willdenowi</name>
    <name type="common">Blunt-snouted clingfish</name>
    <name type="synonym">Lepadogaster willdenowi</name>
    <dbReference type="NCBI Taxonomy" id="441366"/>
    <lineage>
        <taxon>Eukaryota</taxon>
        <taxon>Metazoa</taxon>
        <taxon>Chordata</taxon>
        <taxon>Craniata</taxon>
        <taxon>Vertebrata</taxon>
        <taxon>Euteleostomi</taxon>
        <taxon>Actinopterygii</taxon>
        <taxon>Neopterygii</taxon>
        <taxon>Teleostei</taxon>
        <taxon>Neoteleostei</taxon>
        <taxon>Acanthomorphata</taxon>
        <taxon>Ovalentaria</taxon>
        <taxon>Blenniimorphae</taxon>
        <taxon>Blenniiformes</taxon>
        <taxon>Gobiesocoidei</taxon>
        <taxon>Gobiesocidae</taxon>
        <taxon>Gobiesocinae</taxon>
        <taxon>Gouania</taxon>
    </lineage>
</organism>
<feature type="compositionally biased region" description="Basic and acidic residues" evidence="7">
    <location>
        <begin position="477"/>
        <end position="517"/>
    </location>
</feature>
<feature type="compositionally biased region" description="Low complexity" evidence="7">
    <location>
        <begin position="1026"/>
        <end position="1035"/>
    </location>
</feature>
<accession>A0A8C5DQ42</accession>
<feature type="compositionally biased region" description="Acidic residues" evidence="7">
    <location>
        <begin position="1145"/>
        <end position="1155"/>
    </location>
</feature>
<feature type="compositionally biased region" description="Basic and acidic residues" evidence="7">
    <location>
        <begin position="433"/>
        <end position="457"/>
    </location>
</feature>